<dbReference type="NCBIfam" id="TIGR00614">
    <property type="entry name" value="recQ_fam"/>
    <property type="match status" value="1"/>
</dbReference>
<dbReference type="InterPro" id="IPR002121">
    <property type="entry name" value="HRDC_dom"/>
</dbReference>
<dbReference type="PROSITE" id="PS51194">
    <property type="entry name" value="HELICASE_CTER"/>
    <property type="match status" value="1"/>
</dbReference>
<dbReference type="GO" id="GO:0006310">
    <property type="term" value="P:DNA recombination"/>
    <property type="evidence" value="ECO:0007669"/>
    <property type="project" value="InterPro"/>
</dbReference>
<keyword evidence="3" id="KW-0479">Metal-binding</keyword>
<gene>
    <name evidence="17" type="ORF">H9698_03775</name>
</gene>
<dbReference type="Pfam" id="PF00570">
    <property type="entry name" value="HRDC"/>
    <property type="match status" value="1"/>
</dbReference>
<feature type="domain" description="Helicase ATP-binding" evidence="15">
    <location>
        <begin position="30"/>
        <end position="199"/>
    </location>
</feature>
<dbReference type="GO" id="GO:0016787">
    <property type="term" value="F:hydrolase activity"/>
    <property type="evidence" value="ECO:0007669"/>
    <property type="project" value="UniProtKB-KW"/>
</dbReference>
<sequence>MNSFDDNTLREALHRWFGHEHFRPGQLDIIRSLACGQDVLAVMPTGAGKSICYQLPALLRGGVCIVVSPLIALMQDQVHRLIQNGIRAAYINSALTENQCRKALQNAAQGMYRIVYAAPERLMTPSFLRFASQAPISLVCIDEAHCISHWGPDFRPGYQRIAEFLSLLPQRPPVGAFTATATQRVREDILHSLQLKHPLVRTMGFDRPNLFFEIQHYDRKEKMQALQLYLRQRPNDVGVIYCSTRKSVDDVWTFLTAEGYKAARYHAGLSPSERQNAQKAFLSGEVKQMIATNAFGMGVDKADVRFVIHYNLPLDVESYYQEAGRAGRDGKPAECILFYTQGDVRTNHFLIENGSADETQQAAQKQRLSEMTQLCFSRGCLRRSLLSYFGERSARSCDSCSNCAPRAQRASISRMLSAQSRTQRRQSTQIDSRLWCALNHTRKEIARRESRPAFAVASDAVLTRLCTQRPRSLQELAQIQGITAEKAAAYGEEFLRVLRQHAACTADR</sequence>
<dbReference type="InterPro" id="IPR014001">
    <property type="entry name" value="Helicase_ATP-bd"/>
</dbReference>
<evidence type="ECO:0000256" key="2">
    <source>
        <dbReference type="ARBA" id="ARBA00005446"/>
    </source>
</evidence>
<keyword evidence="7" id="KW-0067">ATP-binding</keyword>
<dbReference type="CDD" id="cd17920">
    <property type="entry name" value="DEXHc_RecQ"/>
    <property type="match status" value="1"/>
</dbReference>
<dbReference type="SUPFAM" id="SSF47819">
    <property type="entry name" value="HRDC-like"/>
    <property type="match status" value="1"/>
</dbReference>
<reference evidence="17" key="2">
    <citation type="submission" date="2021-04" db="EMBL/GenBank/DDBJ databases">
        <authorList>
            <person name="Gilroy R."/>
        </authorList>
    </citation>
    <scope>NUCLEOTIDE SEQUENCE</scope>
    <source>
        <strain evidence="17">5933</strain>
    </source>
</reference>
<evidence type="ECO:0000256" key="10">
    <source>
        <dbReference type="ARBA" id="ARBA00034617"/>
    </source>
</evidence>
<reference evidence="17" key="1">
    <citation type="journal article" date="2021" name="PeerJ">
        <title>Extensive microbial diversity within the chicken gut microbiome revealed by metagenomics and culture.</title>
        <authorList>
            <person name="Gilroy R."/>
            <person name="Ravi A."/>
            <person name="Getino M."/>
            <person name="Pursley I."/>
            <person name="Horton D.L."/>
            <person name="Alikhan N.F."/>
            <person name="Baker D."/>
            <person name="Gharbi K."/>
            <person name="Hall N."/>
            <person name="Watson M."/>
            <person name="Adriaenssens E.M."/>
            <person name="Foster-Nyarko E."/>
            <person name="Jarju S."/>
            <person name="Secka A."/>
            <person name="Antonio M."/>
            <person name="Oren A."/>
            <person name="Chaudhuri R.R."/>
            <person name="La Ragione R."/>
            <person name="Hildebrand F."/>
            <person name="Pallen M.J."/>
        </authorList>
    </citation>
    <scope>NUCLEOTIDE SEQUENCE</scope>
    <source>
        <strain evidence="17">5933</strain>
    </source>
</reference>
<evidence type="ECO:0000256" key="8">
    <source>
        <dbReference type="ARBA" id="ARBA00023125"/>
    </source>
</evidence>
<dbReference type="SMART" id="SM00490">
    <property type="entry name" value="HELICc"/>
    <property type="match status" value="1"/>
</dbReference>
<keyword evidence="4" id="KW-0547">Nucleotide-binding</keyword>
<dbReference type="InterPro" id="IPR001650">
    <property type="entry name" value="Helicase_C-like"/>
</dbReference>
<dbReference type="InterPro" id="IPR032284">
    <property type="entry name" value="RecQ_Zn-bd"/>
</dbReference>
<dbReference type="Gene3D" id="1.10.150.80">
    <property type="entry name" value="HRDC domain"/>
    <property type="match status" value="1"/>
</dbReference>
<evidence type="ECO:0000256" key="11">
    <source>
        <dbReference type="ARBA" id="ARBA00034808"/>
    </source>
</evidence>
<dbReference type="InterPro" id="IPR010997">
    <property type="entry name" value="HRDC-like_sf"/>
</dbReference>
<dbReference type="PROSITE" id="PS50967">
    <property type="entry name" value="HRDC"/>
    <property type="match status" value="1"/>
</dbReference>
<evidence type="ECO:0000313" key="18">
    <source>
        <dbReference type="Proteomes" id="UP000823918"/>
    </source>
</evidence>
<protein>
    <recommendedName>
        <fullName evidence="12">ATP-dependent DNA helicase RecQ</fullName>
        <ecNumber evidence="11">5.6.2.4</ecNumber>
    </recommendedName>
    <alternativeName>
        <fullName evidence="13">DNA 3'-5' helicase RecQ</fullName>
    </alternativeName>
</protein>
<evidence type="ECO:0000256" key="12">
    <source>
        <dbReference type="ARBA" id="ARBA00044535"/>
    </source>
</evidence>
<dbReference type="GO" id="GO:0009378">
    <property type="term" value="F:four-way junction helicase activity"/>
    <property type="evidence" value="ECO:0007669"/>
    <property type="project" value="TreeGrafter"/>
</dbReference>
<evidence type="ECO:0000259" key="14">
    <source>
        <dbReference type="PROSITE" id="PS50967"/>
    </source>
</evidence>
<dbReference type="PROSITE" id="PS51192">
    <property type="entry name" value="HELICASE_ATP_BIND_1"/>
    <property type="match status" value="1"/>
</dbReference>
<keyword evidence="9" id="KW-0413">Isomerase</keyword>
<dbReference type="EMBL" id="DWWA01000020">
    <property type="protein sequence ID" value="HJC71899.1"/>
    <property type="molecule type" value="Genomic_DNA"/>
</dbReference>
<dbReference type="GO" id="GO:0043590">
    <property type="term" value="C:bacterial nucleoid"/>
    <property type="evidence" value="ECO:0007669"/>
    <property type="project" value="TreeGrafter"/>
</dbReference>
<feature type="domain" description="Helicase C-terminal" evidence="16">
    <location>
        <begin position="224"/>
        <end position="372"/>
    </location>
</feature>
<dbReference type="Pfam" id="PF00270">
    <property type="entry name" value="DEAD"/>
    <property type="match status" value="1"/>
</dbReference>
<keyword evidence="8" id="KW-0238">DNA-binding</keyword>
<dbReference type="GO" id="GO:0005524">
    <property type="term" value="F:ATP binding"/>
    <property type="evidence" value="ECO:0007669"/>
    <property type="project" value="UniProtKB-KW"/>
</dbReference>
<dbReference type="CDD" id="cd18794">
    <property type="entry name" value="SF2_C_RecQ"/>
    <property type="match status" value="1"/>
</dbReference>
<keyword evidence="5" id="KW-0378">Hydrolase</keyword>
<evidence type="ECO:0000256" key="7">
    <source>
        <dbReference type="ARBA" id="ARBA00022840"/>
    </source>
</evidence>
<evidence type="ECO:0000256" key="3">
    <source>
        <dbReference type="ARBA" id="ARBA00022723"/>
    </source>
</evidence>
<evidence type="ECO:0000256" key="1">
    <source>
        <dbReference type="ARBA" id="ARBA00001946"/>
    </source>
</evidence>
<evidence type="ECO:0000256" key="5">
    <source>
        <dbReference type="ARBA" id="ARBA00022801"/>
    </source>
</evidence>
<evidence type="ECO:0000256" key="9">
    <source>
        <dbReference type="ARBA" id="ARBA00023235"/>
    </source>
</evidence>
<organism evidence="17 18">
    <name type="scientific">Candidatus Ruthenibacterium merdavium</name>
    <dbReference type="NCBI Taxonomy" id="2838752"/>
    <lineage>
        <taxon>Bacteria</taxon>
        <taxon>Bacillati</taxon>
        <taxon>Bacillota</taxon>
        <taxon>Clostridia</taxon>
        <taxon>Eubacteriales</taxon>
        <taxon>Oscillospiraceae</taxon>
        <taxon>Ruthenibacterium</taxon>
    </lineage>
</organism>
<proteinExistence type="inferred from homology"/>
<evidence type="ECO:0000256" key="6">
    <source>
        <dbReference type="ARBA" id="ARBA00022806"/>
    </source>
</evidence>
<dbReference type="EC" id="5.6.2.4" evidence="11"/>
<dbReference type="PANTHER" id="PTHR13710:SF105">
    <property type="entry name" value="ATP-DEPENDENT DNA HELICASE Q1"/>
    <property type="match status" value="1"/>
</dbReference>
<comment type="catalytic activity">
    <reaction evidence="10">
        <text>Couples ATP hydrolysis with the unwinding of duplex DNA by translocating in the 3'-5' direction.</text>
        <dbReference type="EC" id="5.6.2.4"/>
    </reaction>
</comment>
<name>A0A9D2Q4M6_9FIRM</name>
<dbReference type="SUPFAM" id="SSF52540">
    <property type="entry name" value="P-loop containing nucleoside triphosphate hydrolases"/>
    <property type="match status" value="1"/>
</dbReference>
<keyword evidence="6 17" id="KW-0347">Helicase</keyword>
<dbReference type="InterPro" id="IPR044876">
    <property type="entry name" value="HRDC_dom_sf"/>
</dbReference>
<evidence type="ECO:0000259" key="15">
    <source>
        <dbReference type="PROSITE" id="PS51192"/>
    </source>
</evidence>
<dbReference type="Pfam" id="PF16124">
    <property type="entry name" value="RecQ_Zn_bind"/>
    <property type="match status" value="1"/>
</dbReference>
<comment type="cofactor">
    <cofactor evidence="1">
        <name>Mg(2+)</name>
        <dbReference type="ChEBI" id="CHEBI:18420"/>
    </cofactor>
</comment>
<dbReference type="GO" id="GO:0043138">
    <property type="term" value="F:3'-5' DNA helicase activity"/>
    <property type="evidence" value="ECO:0007669"/>
    <property type="project" value="UniProtKB-EC"/>
</dbReference>
<accession>A0A9D2Q4M6</accession>
<dbReference type="AlphaFoldDB" id="A0A9D2Q4M6"/>
<dbReference type="SMART" id="SM00487">
    <property type="entry name" value="DEXDc"/>
    <property type="match status" value="1"/>
</dbReference>
<dbReference type="GO" id="GO:0030894">
    <property type="term" value="C:replisome"/>
    <property type="evidence" value="ECO:0007669"/>
    <property type="project" value="TreeGrafter"/>
</dbReference>
<comment type="similarity">
    <text evidence="2">Belongs to the helicase family. RecQ subfamily.</text>
</comment>
<dbReference type="GO" id="GO:0046872">
    <property type="term" value="F:metal ion binding"/>
    <property type="evidence" value="ECO:0007669"/>
    <property type="project" value="UniProtKB-KW"/>
</dbReference>
<dbReference type="GO" id="GO:0005737">
    <property type="term" value="C:cytoplasm"/>
    <property type="evidence" value="ECO:0007669"/>
    <property type="project" value="TreeGrafter"/>
</dbReference>
<dbReference type="Proteomes" id="UP000823918">
    <property type="component" value="Unassembled WGS sequence"/>
</dbReference>
<dbReference type="InterPro" id="IPR011545">
    <property type="entry name" value="DEAD/DEAH_box_helicase_dom"/>
</dbReference>
<dbReference type="SMART" id="SM00341">
    <property type="entry name" value="HRDC"/>
    <property type="match status" value="1"/>
</dbReference>
<dbReference type="Pfam" id="PF00271">
    <property type="entry name" value="Helicase_C"/>
    <property type="match status" value="1"/>
</dbReference>
<evidence type="ECO:0000259" key="16">
    <source>
        <dbReference type="PROSITE" id="PS51194"/>
    </source>
</evidence>
<dbReference type="GO" id="GO:0006281">
    <property type="term" value="P:DNA repair"/>
    <property type="evidence" value="ECO:0007669"/>
    <property type="project" value="TreeGrafter"/>
</dbReference>
<dbReference type="GO" id="GO:0003677">
    <property type="term" value="F:DNA binding"/>
    <property type="evidence" value="ECO:0007669"/>
    <property type="project" value="UniProtKB-KW"/>
</dbReference>
<dbReference type="FunFam" id="3.40.50.300:FF:001389">
    <property type="entry name" value="ATP-dependent DNA helicase RecQ"/>
    <property type="match status" value="1"/>
</dbReference>
<evidence type="ECO:0000256" key="13">
    <source>
        <dbReference type="ARBA" id="ARBA00044550"/>
    </source>
</evidence>
<dbReference type="PANTHER" id="PTHR13710">
    <property type="entry name" value="DNA HELICASE RECQ FAMILY MEMBER"/>
    <property type="match status" value="1"/>
</dbReference>
<feature type="domain" description="HRDC" evidence="14">
    <location>
        <begin position="428"/>
        <end position="508"/>
    </location>
</feature>
<comment type="caution">
    <text evidence="17">The sequence shown here is derived from an EMBL/GenBank/DDBJ whole genome shotgun (WGS) entry which is preliminary data.</text>
</comment>
<dbReference type="Gene3D" id="3.40.50.300">
    <property type="entry name" value="P-loop containing nucleotide triphosphate hydrolases"/>
    <property type="match status" value="2"/>
</dbReference>
<evidence type="ECO:0000313" key="17">
    <source>
        <dbReference type="EMBL" id="HJC71899.1"/>
    </source>
</evidence>
<evidence type="ECO:0000256" key="4">
    <source>
        <dbReference type="ARBA" id="ARBA00022741"/>
    </source>
</evidence>
<dbReference type="InterPro" id="IPR027417">
    <property type="entry name" value="P-loop_NTPase"/>
</dbReference>
<dbReference type="InterPro" id="IPR004589">
    <property type="entry name" value="DNA_helicase_ATP-dep_RecQ"/>
</dbReference>